<organism evidence="3">
    <name type="scientific">Caenorhabditis remanei</name>
    <name type="common">Caenorhabditis vulgaris</name>
    <dbReference type="NCBI Taxonomy" id="31234"/>
    <lineage>
        <taxon>Eukaryota</taxon>
        <taxon>Metazoa</taxon>
        <taxon>Ecdysozoa</taxon>
        <taxon>Nematoda</taxon>
        <taxon>Chromadorea</taxon>
        <taxon>Rhabditida</taxon>
        <taxon>Rhabditina</taxon>
        <taxon>Rhabditomorpha</taxon>
        <taxon>Rhabditoidea</taxon>
        <taxon>Rhabditidae</taxon>
        <taxon>Peloderinae</taxon>
        <taxon>Caenorhabditis</taxon>
    </lineage>
</organism>
<dbReference type="HOGENOM" id="CLU_467132_0_0_1"/>
<name>E3MAF6_CAERE</name>
<dbReference type="AlphaFoldDB" id="E3MAF6"/>
<evidence type="ECO:0000256" key="1">
    <source>
        <dbReference type="SAM" id="MobiDB-lite"/>
    </source>
</evidence>
<protein>
    <submittedName>
        <fullName evidence="2">Uncharacterized protein</fullName>
    </submittedName>
</protein>
<reference evidence="2" key="1">
    <citation type="submission" date="2007-07" db="EMBL/GenBank/DDBJ databases">
        <title>PCAP assembly of the Caenorhabditis remanei genome.</title>
        <authorList>
            <consortium name="The Caenorhabditis remanei Sequencing Consortium"/>
            <person name="Wilson R.K."/>
        </authorList>
    </citation>
    <scope>NUCLEOTIDE SEQUENCE [LARGE SCALE GENOMIC DNA]</scope>
    <source>
        <strain evidence="2">PB4641</strain>
    </source>
</reference>
<feature type="compositionally biased region" description="Basic residues" evidence="1">
    <location>
        <begin position="158"/>
        <end position="175"/>
    </location>
</feature>
<keyword evidence="3" id="KW-1185">Reference proteome</keyword>
<accession>E3MAF6</accession>
<dbReference type="InParanoid" id="E3MAF6"/>
<feature type="region of interest" description="Disordered" evidence="1">
    <location>
        <begin position="156"/>
        <end position="175"/>
    </location>
</feature>
<dbReference type="Proteomes" id="UP000008281">
    <property type="component" value="Unassembled WGS sequence"/>
</dbReference>
<sequence>MFGGRNFGQILPVNHNMQQPMQHSSQTEKKYCNQPIENLKRLTEEYTSWMGLNFGTTDFLRPTVPLTTSVSPVFQVTDFSSGPFLNMEHSNSTSQSPCSSASVSLISRASSVLSVENPSLETWTKLFGSDAMPKTARKVVSQNQKMKREGVLVDPSGKKVKAPKKTAKRPYTRKNAVKSEAAAANVVTPDVSSPTPGLTDSEAPLSVLDVSNKSILILADLISRRLKIKRPPPAQGYDGQFEALYASANEFYCSLVSGKQYYADTLTMVPSGAQREKFHNIHMFCKWNEKSAKQFLALLIAAKFDLTTFTFMEFVEPSDPGAECVESSSTHKETNPLLSPKEVEDYNNQCAIDFITSITPVQLESTRKVEYNSFGFPVASPLPIIQTDPAEILLTAAETLRQLRTQPLFEGQDISKCFDNIPAPKPPKQRSPQGRKASPESVARKQRDTVRAMFKNRPRLLTEYIKLKKKFAANLYDPVSVRRFFELHEMLKQPIPHFPDAHNPDFVGSPMEFSMVGTNQLGIGKSFHFQRRFCEKLEEERWINSMALQIPFKTTKLEKHIRVNAAFQPTNNVSVKELYEFYTK</sequence>
<dbReference type="EMBL" id="DS268431">
    <property type="protein sequence ID" value="EFO96812.1"/>
    <property type="molecule type" value="Genomic_DNA"/>
</dbReference>
<gene>
    <name evidence="2" type="ORF">CRE_17265</name>
</gene>
<feature type="region of interest" description="Disordered" evidence="1">
    <location>
        <begin position="419"/>
        <end position="447"/>
    </location>
</feature>
<proteinExistence type="predicted"/>
<evidence type="ECO:0000313" key="2">
    <source>
        <dbReference type="EMBL" id="EFO96812.1"/>
    </source>
</evidence>
<evidence type="ECO:0000313" key="3">
    <source>
        <dbReference type="Proteomes" id="UP000008281"/>
    </source>
</evidence>